<keyword evidence="3" id="KW-1185">Reference proteome</keyword>
<dbReference type="OrthoDB" id="9934994at2759"/>
<evidence type="ECO:0000256" key="1">
    <source>
        <dbReference type="SAM" id="Phobius"/>
    </source>
</evidence>
<dbReference type="Proteomes" id="UP000748531">
    <property type="component" value="Unassembled WGS sequence"/>
</dbReference>
<proteinExistence type="predicted"/>
<keyword evidence="1" id="KW-0812">Transmembrane</keyword>
<accession>A0A8J4WDN5</accession>
<dbReference type="AlphaFoldDB" id="A0A8J4WDN5"/>
<comment type="caution">
    <text evidence="2">The sequence shown here is derived from an EMBL/GenBank/DDBJ whole genome shotgun (WGS) entry which is preliminary data.</text>
</comment>
<organism evidence="2 3">
    <name type="scientific">Paragonimus heterotremus</name>
    <dbReference type="NCBI Taxonomy" id="100268"/>
    <lineage>
        <taxon>Eukaryota</taxon>
        <taxon>Metazoa</taxon>
        <taxon>Spiralia</taxon>
        <taxon>Lophotrochozoa</taxon>
        <taxon>Platyhelminthes</taxon>
        <taxon>Trematoda</taxon>
        <taxon>Digenea</taxon>
        <taxon>Plagiorchiida</taxon>
        <taxon>Troglotremata</taxon>
        <taxon>Troglotrematidae</taxon>
        <taxon>Paragonimus</taxon>
    </lineage>
</organism>
<name>A0A8J4WDN5_9TREM</name>
<feature type="transmembrane region" description="Helical" evidence="1">
    <location>
        <begin position="15"/>
        <end position="46"/>
    </location>
</feature>
<protein>
    <submittedName>
        <fullName evidence="2">Uncharacterized protein</fullName>
    </submittedName>
</protein>
<keyword evidence="1" id="KW-1133">Transmembrane helix</keyword>
<dbReference type="EMBL" id="LUCH01010613">
    <property type="protein sequence ID" value="KAF5395738.1"/>
    <property type="molecule type" value="Genomic_DNA"/>
</dbReference>
<evidence type="ECO:0000313" key="2">
    <source>
        <dbReference type="EMBL" id="KAF5395738.1"/>
    </source>
</evidence>
<gene>
    <name evidence="2" type="ORF">PHET_11524</name>
</gene>
<sequence>MNEQSPWYLRYAPRAIGVFTSALCLACGIASLISISVGCIIAGVLLM</sequence>
<evidence type="ECO:0000313" key="3">
    <source>
        <dbReference type="Proteomes" id="UP000748531"/>
    </source>
</evidence>
<keyword evidence="1" id="KW-0472">Membrane</keyword>
<reference evidence="2" key="1">
    <citation type="submission" date="2019-05" db="EMBL/GenBank/DDBJ databases">
        <title>Annotation for the trematode Paragonimus heterotremus.</title>
        <authorList>
            <person name="Choi Y.-J."/>
        </authorList>
    </citation>
    <scope>NUCLEOTIDE SEQUENCE</scope>
    <source>
        <strain evidence="2">LC</strain>
    </source>
</reference>